<evidence type="ECO:0000313" key="3">
    <source>
        <dbReference type="Proteomes" id="UP000541558"/>
    </source>
</evidence>
<dbReference type="InterPro" id="IPR053044">
    <property type="entry name" value="Metallo-hydrolase/TatD-type"/>
</dbReference>
<dbReference type="GO" id="GO:0016788">
    <property type="term" value="F:hydrolase activity, acting on ester bonds"/>
    <property type="evidence" value="ECO:0007669"/>
    <property type="project" value="InterPro"/>
</dbReference>
<sequence length="375" mass="42634">MTITLNPDVLRHVVDVHCHPTDAGEVSQLEMDKLEITICAMSSMKSDQQRVAALAQANPDKVIPCFGRTLSTESKGSYHPWFSHLIRLESTTSKEEHYRKLLLHDTAQTKLEEHTQIFNRLLPTLPDPIPLSEVLDELRSNLTMHPGAMVGEVGLDRVFRMPYDYFAEKRQLTPFTIPLEHQLAILEAQVDVAVELKRNVSIHSVKSQQATLDLLRKLAQRHGDDWYRISIDMHSCGFSPETWRDTEKAFSNVFVSLSTVINHKHSSLTRLIDMCSPDRILAESDYNNVEMCTPQVLQIIELIAEVKGWRIEEEWVEELEEAKWGAVRRLAENWKRFKKGGHPPPTRTLSKRARKKQLLDSSSEAGSSQGGDGAP</sequence>
<dbReference type="PANTHER" id="PTHR47345">
    <property type="entry name" value="CUT9-INTERACTING PROTEIN SCN1"/>
    <property type="match status" value="1"/>
</dbReference>
<protein>
    <recommendedName>
        <fullName evidence="4">TatD DNase family Scn1</fullName>
    </recommendedName>
</protein>
<dbReference type="SUPFAM" id="SSF51556">
    <property type="entry name" value="Metallo-dependent hydrolases"/>
    <property type="match status" value="1"/>
</dbReference>
<dbReference type="InterPro" id="IPR032466">
    <property type="entry name" value="Metal_Hydrolase"/>
</dbReference>
<dbReference type="EMBL" id="JAACJK010000166">
    <property type="protein sequence ID" value="KAF5323547.1"/>
    <property type="molecule type" value="Genomic_DNA"/>
</dbReference>
<dbReference type="Proteomes" id="UP000541558">
    <property type="component" value="Unassembled WGS sequence"/>
</dbReference>
<evidence type="ECO:0008006" key="4">
    <source>
        <dbReference type="Google" id="ProtNLM"/>
    </source>
</evidence>
<dbReference type="PANTHER" id="PTHR47345:SF1">
    <property type="entry name" value="CUT9-INTERACTING PROTEIN SCN1"/>
    <property type="match status" value="1"/>
</dbReference>
<organism evidence="2 3">
    <name type="scientific">Ephemerocybe angulata</name>
    <dbReference type="NCBI Taxonomy" id="980116"/>
    <lineage>
        <taxon>Eukaryota</taxon>
        <taxon>Fungi</taxon>
        <taxon>Dikarya</taxon>
        <taxon>Basidiomycota</taxon>
        <taxon>Agaricomycotina</taxon>
        <taxon>Agaricomycetes</taxon>
        <taxon>Agaricomycetidae</taxon>
        <taxon>Agaricales</taxon>
        <taxon>Agaricineae</taxon>
        <taxon>Psathyrellaceae</taxon>
        <taxon>Ephemerocybe</taxon>
    </lineage>
</organism>
<reference evidence="2 3" key="1">
    <citation type="journal article" date="2020" name="ISME J.">
        <title>Uncovering the hidden diversity of litter-decomposition mechanisms in mushroom-forming fungi.</title>
        <authorList>
            <person name="Floudas D."/>
            <person name="Bentzer J."/>
            <person name="Ahren D."/>
            <person name="Johansson T."/>
            <person name="Persson P."/>
            <person name="Tunlid A."/>
        </authorList>
    </citation>
    <scope>NUCLEOTIDE SEQUENCE [LARGE SCALE GENOMIC DNA]</scope>
    <source>
        <strain evidence="2 3">CBS 175.51</strain>
    </source>
</reference>
<comment type="caution">
    <text evidence="2">The sequence shown here is derived from an EMBL/GenBank/DDBJ whole genome shotgun (WGS) entry which is preliminary data.</text>
</comment>
<proteinExistence type="predicted"/>
<accession>A0A8H5F4R1</accession>
<dbReference type="AlphaFoldDB" id="A0A8H5F4R1"/>
<dbReference type="InterPro" id="IPR001130">
    <property type="entry name" value="TatD-like"/>
</dbReference>
<evidence type="ECO:0000313" key="2">
    <source>
        <dbReference type="EMBL" id="KAF5323547.1"/>
    </source>
</evidence>
<feature type="region of interest" description="Disordered" evidence="1">
    <location>
        <begin position="336"/>
        <end position="375"/>
    </location>
</feature>
<dbReference type="OrthoDB" id="413993at2759"/>
<dbReference type="Gene3D" id="3.20.20.140">
    <property type="entry name" value="Metal-dependent hydrolases"/>
    <property type="match status" value="1"/>
</dbReference>
<keyword evidence="3" id="KW-1185">Reference proteome</keyword>
<name>A0A8H5F4R1_9AGAR</name>
<evidence type="ECO:0000256" key="1">
    <source>
        <dbReference type="SAM" id="MobiDB-lite"/>
    </source>
</evidence>
<gene>
    <name evidence="2" type="ORF">D9611_005613</name>
</gene>
<dbReference type="Pfam" id="PF01026">
    <property type="entry name" value="TatD_DNase"/>
    <property type="match status" value="1"/>
</dbReference>